<accession>A0ACB8ECM2</accession>
<dbReference type="Proteomes" id="UP000827872">
    <property type="component" value="Linkage Group LG16"/>
</dbReference>
<proteinExistence type="predicted"/>
<organism evidence="1 2">
    <name type="scientific">Sphaerodactylus townsendi</name>
    <dbReference type="NCBI Taxonomy" id="933632"/>
    <lineage>
        <taxon>Eukaryota</taxon>
        <taxon>Metazoa</taxon>
        <taxon>Chordata</taxon>
        <taxon>Craniata</taxon>
        <taxon>Vertebrata</taxon>
        <taxon>Euteleostomi</taxon>
        <taxon>Lepidosauria</taxon>
        <taxon>Squamata</taxon>
        <taxon>Bifurcata</taxon>
        <taxon>Gekkota</taxon>
        <taxon>Sphaerodactylidae</taxon>
        <taxon>Sphaerodactylus</taxon>
    </lineage>
</organism>
<comment type="caution">
    <text evidence="1">The sequence shown here is derived from an EMBL/GenBank/DDBJ whole genome shotgun (WGS) entry which is preliminary data.</text>
</comment>
<gene>
    <name evidence="1" type="ORF">K3G42_002015</name>
</gene>
<keyword evidence="2" id="KW-1185">Reference proteome</keyword>
<protein>
    <submittedName>
        <fullName evidence="1">Uncharacterized protein</fullName>
    </submittedName>
</protein>
<name>A0ACB8ECM2_9SAUR</name>
<evidence type="ECO:0000313" key="1">
    <source>
        <dbReference type="EMBL" id="KAH7990088.1"/>
    </source>
</evidence>
<dbReference type="EMBL" id="CM037629">
    <property type="protein sequence ID" value="KAH7990088.1"/>
    <property type="molecule type" value="Genomic_DNA"/>
</dbReference>
<sequence length="85" mass="9181">MRELRPEEKQKRPKANLTGLASAIALRSLSEKGRPGFTQPVHSEDTGPWGAFPSAALYGSLGESLHCPRAGSRQAHSLLRQGHPP</sequence>
<reference evidence="1" key="1">
    <citation type="submission" date="2021-08" db="EMBL/GenBank/DDBJ databases">
        <title>The first chromosome-level gecko genome reveals the dynamic sex chromosomes of Neotropical dwarf geckos (Sphaerodactylidae: Sphaerodactylus).</title>
        <authorList>
            <person name="Pinto B.J."/>
            <person name="Keating S.E."/>
            <person name="Gamble T."/>
        </authorList>
    </citation>
    <scope>NUCLEOTIDE SEQUENCE</scope>
    <source>
        <strain evidence="1">TG3544</strain>
    </source>
</reference>
<evidence type="ECO:0000313" key="2">
    <source>
        <dbReference type="Proteomes" id="UP000827872"/>
    </source>
</evidence>